<dbReference type="NCBIfam" id="TIGR04313">
    <property type="entry name" value="aro_clust_Mycop"/>
    <property type="match status" value="1"/>
</dbReference>
<keyword evidence="1" id="KW-0732">Signal</keyword>
<feature type="signal peptide" evidence="1">
    <location>
        <begin position="1"/>
        <end position="22"/>
    </location>
</feature>
<dbReference type="OrthoDB" id="398178at2"/>
<sequence>MKLSKILSLSSLIALSPLISISCGTNTHTEIKMQEKANNVDLQWNNFINQNAIADLLSEIYGNNIEAKNQYIASQKELVDTDYNKQLSVALKYANLITRQSSAYDDFSNPYSFFAAKSYPYPVKESDQVINSAFKNNWLWSLFNINKFTYMQNDTFTRANNESEDSFALRDNENKLLYSIFSNIKSNQFIQYVKQVENNSNDIRFYLLNKDGYIIQIDIYRDIDEETKEVKANQVNIFPYIKTFPRLLQARYKNEMFNLNKYVSLFASFNIDNSNKTQTDEVLYKDFYGGVLLQYSPVDIK</sequence>
<dbReference type="InterPro" id="IPR027593">
    <property type="entry name" value="Aro_clust"/>
</dbReference>
<dbReference type="PROSITE" id="PS51257">
    <property type="entry name" value="PROKAR_LIPOPROTEIN"/>
    <property type="match status" value="1"/>
</dbReference>
<dbReference type="AlphaFoldDB" id="A0A1T4KFA9"/>
<gene>
    <name evidence="2" type="ORF">SAMN02745154_00030</name>
</gene>
<feature type="chain" id="PRO_5010576939" evidence="1">
    <location>
        <begin position="23"/>
        <end position="301"/>
    </location>
</feature>
<evidence type="ECO:0000313" key="2">
    <source>
        <dbReference type="EMBL" id="SJZ41047.1"/>
    </source>
</evidence>
<organism evidence="2 3">
    <name type="scientific">Mycoplasmopsis verecunda</name>
    <dbReference type="NCBI Taxonomy" id="171291"/>
    <lineage>
        <taxon>Bacteria</taxon>
        <taxon>Bacillati</taxon>
        <taxon>Mycoplasmatota</taxon>
        <taxon>Mycoplasmoidales</taxon>
        <taxon>Metamycoplasmataceae</taxon>
        <taxon>Mycoplasmopsis</taxon>
    </lineage>
</organism>
<dbReference type="Proteomes" id="UP000190389">
    <property type="component" value="Unassembled WGS sequence"/>
</dbReference>
<dbReference type="STRING" id="171291.SAMN02745154_00030"/>
<evidence type="ECO:0000313" key="3">
    <source>
        <dbReference type="Proteomes" id="UP000190389"/>
    </source>
</evidence>
<keyword evidence="3" id="KW-1185">Reference proteome</keyword>
<proteinExistence type="predicted"/>
<accession>A0A1T4KFA9</accession>
<evidence type="ECO:0000256" key="1">
    <source>
        <dbReference type="SAM" id="SignalP"/>
    </source>
</evidence>
<dbReference type="RefSeq" id="WP_159442396.1">
    <property type="nucleotide sequence ID" value="NZ_CP137850.1"/>
</dbReference>
<protein>
    <submittedName>
        <fullName evidence="2">Aromatic cluster surface protein</fullName>
    </submittedName>
</protein>
<name>A0A1T4KFA9_9BACT</name>
<dbReference type="EMBL" id="FUXF01000002">
    <property type="protein sequence ID" value="SJZ41047.1"/>
    <property type="molecule type" value="Genomic_DNA"/>
</dbReference>
<reference evidence="3" key="1">
    <citation type="submission" date="2017-02" db="EMBL/GenBank/DDBJ databases">
        <authorList>
            <person name="Varghese N."/>
            <person name="Submissions S."/>
        </authorList>
    </citation>
    <scope>NUCLEOTIDE SEQUENCE [LARGE SCALE GENOMIC DNA]</scope>
    <source>
        <strain evidence="3">ATCC 27862</strain>
    </source>
</reference>